<name>A0A2N6LEP2_9CYAN</name>
<feature type="region of interest" description="Disordered" evidence="1">
    <location>
        <begin position="38"/>
        <end position="82"/>
    </location>
</feature>
<sequence>MNLSRVFTIDFEIYLVKLAVLSKKTKVITMTTTQTEINTKAPKSTRKKQSFRNVDIGTPLKPVRQRQKKQEYETLSDWSHAS</sequence>
<gene>
    <name evidence="2" type="ORF">CEN46_13475</name>
</gene>
<proteinExistence type="predicted"/>
<dbReference type="AlphaFoldDB" id="A0A2N6LEP2"/>
<dbReference type="Proteomes" id="UP000235081">
    <property type="component" value="Unassembled WGS sequence"/>
</dbReference>
<evidence type="ECO:0000256" key="1">
    <source>
        <dbReference type="SAM" id="MobiDB-lite"/>
    </source>
</evidence>
<evidence type="ECO:0000313" key="2">
    <source>
        <dbReference type="EMBL" id="PMB21928.1"/>
    </source>
</evidence>
<reference evidence="2 3" key="1">
    <citation type="submission" date="2017-07" db="EMBL/GenBank/DDBJ databases">
        <title>Genomes of Fischerella (Mastigocladus) sp. strains.</title>
        <authorList>
            <person name="Miller S.R."/>
        </authorList>
    </citation>
    <scope>NUCLEOTIDE SEQUENCE [LARGE SCALE GENOMIC DNA]</scope>
    <source>
        <strain evidence="2 3">CCMEE 5318</strain>
    </source>
</reference>
<protein>
    <submittedName>
        <fullName evidence="2">Uncharacterized protein</fullName>
    </submittedName>
</protein>
<comment type="caution">
    <text evidence="2">The sequence shown here is derived from an EMBL/GenBank/DDBJ whole genome shotgun (WGS) entry which is preliminary data.</text>
</comment>
<dbReference type="EMBL" id="NMQE01000387">
    <property type="protein sequence ID" value="PMB21928.1"/>
    <property type="molecule type" value="Genomic_DNA"/>
</dbReference>
<evidence type="ECO:0000313" key="3">
    <source>
        <dbReference type="Proteomes" id="UP000235081"/>
    </source>
</evidence>
<accession>A0A2N6LEP2</accession>
<organism evidence="2 3">
    <name type="scientific">Fischerella thermalis CCMEE 5318</name>
    <dbReference type="NCBI Taxonomy" id="2019666"/>
    <lineage>
        <taxon>Bacteria</taxon>
        <taxon>Bacillati</taxon>
        <taxon>Cyanobacteriota</taxon>
        <taxon>Cyanophyceae</taxon>
        <taxon>Nostocales</taxon>
        <taxon>Hapalosiphonaceae</taxon>
        <taxon>Fischerella</taxon>
    </lineage>
</organism>